<organism evidence="1 2">
    <name type="scientific">Stegodyphus mimosarum</name>
    <name type="common">African social velvet spider</name>
    <dbReference type="NCBI Taxonomy" id="407821"/>
    <lineage>
        <taxon>Eukaryota</taxon>
        <taxon>Metazoa</taxon>
        <taxon>Ecdysozoa</taxon>
        <taxon>Arthropoda</taxon>
        <taxon>Chelicerata</taxon>
        <taxon>Arachnida</taxon>
        <taxon>Araneae</taxon>
        <taxon>Araneomorphae</taxon>
        <taxon>Entelegynae</taxon>
        <taxon>Eresoidea</taxon>
        <taxon>Eresidae</taxon>
        <taxon>Stegodyphus</taxon>
    </lineage>
</organism>
<reference evidence="1 2" key="1">
    <citation type="submission" date="2013-11" db="EMBL/GenBank/DDBJ databases">
        <title>Genome sequencing of Stegodyphus mimosarum.</title>
        <authorList>
            <person name="Bechsgaard J."/>
        </authorList>
    </citation>
    <scope>NUCLEOTIDE SEQUENCE [LARGE SCALE GENOMIC DNA]</scope>
</reference>
<feature type="non-terminal residue" evidence="1">
    <location>
        <position position="53"/>
    </location>
</feature>
<dbReference type="Proteomes" id="UP000054359">
    <property type="component" value="Unassembled WGS sequence"/>
</dbReference>
<gene>
    <name evidence="1" type="ORF">X975_07456</name>
</gene>
<proteinExistence type="predicted"/>
<sequence>MENEGTASVIAAEKLLSVISANHAADNFILFLSELERKETAVACNDAKSCMDW</sequence>
<evidence type="ECO:0000313" key="1">
    <source>
        <dbReference type="EMBL" id="KFM61242.1"/>
    </source>
</evidence>
<protein>
    <submittedName>
        <fullName evidence="1">Uncharacterized protein</fullName>
    </submittedName>
</protein>
<dbReference type="OrthoDB" id="10440041at2759"/>
<evidence type="ECO:0000313" key="2">
    <source>
        <dbReference type="Proteomes" id="UP000054359"/>
    </source>
</evidence>
<accession>A0A087T803</accession>
<keyword evidence="2" id="KW-1185">Reference proteome</keyword>
<dbReference type="EMBL" id="KK113863">
    <property type="protein sequence ID" value="KFM61242.1"/>
    <property type="molecule type" value="Genomic_DNA"/>
</dbReference>
<name>A0A087T803_STEMI</name>
<dbReference type="AlphaFoldDB" id="A0A087T803"/>